<gene>
    <name evidence="4" type="ORF">LY90DRAFT_698113</name>
</gene>
<proteinExistence type="predicted"/>
<dbReference type="GO" id="GO:0005737">
    <property type="term" value="C:cytoplasm"/>
    <property type="evidence" value="ECO:0007669"/>
    <property type="project" value="TreeGrafter"/>
</dbReference>
<protein>
    <recommendedName>
        <fullName evidence="3">CAP-Gly domain-containing protein</fullName>
    </recommendedName>
</protein>
<dbReference type="EMBL" id="MCOG01000014">
    <property type="protein sequence ID" value="ORY79677.1"/>
    <property type="molecule type" value="Genomic_DNA"/>
</dbReference>
<keyword evidence="2" id="KW-0677">Repeat</keyword>
<dbReference type="SMART" id="SM01052">
    <property type="entry name" value="CAP_GLY"/>
    <property type="match status" value="1"/>
</dbReference>
<accession>A0A1Y2F7P9</accession>
<comment type="caution">
    <text evidence="4">The sequence shown here is derived from an EMBL/GenBank/DDBJ whole genome shotgun (WGS) entry which is preliminary data.</text>
</comment>
<evidence type="ECO:0000313" key="5">
    <source>
        <dbReference type="Proteomes" id="UP000193920"/>
    </source>
</evidence>
<dbReference type="InterPro" id="IPR032675">
    <property type="entry name" value="LRR_dom_sf"/>
</dbReference>
<evidence type="ECO:0000256" key="2">
    <source>
        <dbReference type="ARBA" id="ARBA00022737"/>
    </source>
</evidence>
<sequence>MSLVGKRINFDGNLGTVLYEGPVTNSKVIWVGVQWDDPSRGKHSGEYKGVKYFTPTVENSASFVKRDSPALVVGQSFQEALIKKYILKDEQDRKNEEPVYWGKLVEKVGFEKIDKKQSHLNELIEVGLDFQNIDRALAENESKGKIKEICPSIEELNLSENLFTHWDDVFDILAELEQLHVLFLNKNKIDATSLKNITRNSNAKFESIHTLSLNKSINEWETVCDLEPYFPCLEIMSLGFNNLSSLLPPLQPNQFSALKSINLEYNNFEDWKVIEATLGKLPSLENLKMDYNQIKMIKYTPDTFKILSRNPLNDTVEPATNFRIFVIAQISRLEQFNGSFVPKNDSLESIPIQTVQSAELNNDVTDYFLRDEKLKPLNDKIFSILKANNINHINNIFEMDDDIKTISHYDLSDKDMIIVTV</sequence>
<dbReference type="InterPro" id="IPR000938">
    <property type="entry name" value="CAP-Gly_domain"/>
</dbReference>
<dbReference type="PROSITE" id="PS50245">
    <property type="entry name" value="CAP_GLY_2"/>
    <property type="match status" value="1"/>
</dbReference>
<dbReference type="Gene3D" id="2.30.30.190">
    <property type="entry name" value="CAP Gly-rich-like domain"/>
    <property type="match status" value="1"/>
</dbReference>
<keyword evidence="1" id="KW-0433">Leucine-rich repeat</keyword>
<name>A0A1Y2F7P9_9FUNG</name>
<keyword evidence="5" id="KW-1185">Reference proteome</keyword>
<dbReference type="STRING" id="1754190.A0A1Y2F7P9"/>
<dbReference type="Gene3D" id="3.80.10.10">
    <property type="entry name" value="Ribonuclease Inhibitor"/>
    <property type="match status" value="2"/>
</dbReference>
<organism evidence="4 5">
    <name type="scientific">Neocallimastix californiae</name>
    <dbReference type="NCBI Taxonomy" id="1754190"/>
    <lineage>
        <taxon>Eukaryota</taxon>
        <taxon>Fungi</taxon>
        <taxon>Fungi incertae sedis</taxon>
        <taxon>Chytridiomycota</taxon>
        <taxon>Chytridiomycota incertae sedis</taxon>
        <taxon>Neocallimastigomycetes</taxon>
        <taxon>Neocallimastigales</taxon>
        <taxon>Neocallimastigaceae</taxon>
        <taxon>Neocallimastix</taxon>
    </lineage>
</organism>
<reference evidence="4 5" key="1">
    <citation type="submission" date="2016-08" db="EMBL/GenBank/DDBJ databases">
        <title>A Parts List for Fungal Cellulosomes Revealed by Comparative Genomics.</title>
        <authorList>
            <consortium name="DOE Joint Genome Institute"/>
            <person name="Haitjema C.H."/>
            <person name="Gilmore S.P."/>
            <person name="Henske J.K."/>
            <person name="Solomon K.V."/>
            <person name="De Groot R."/>
            <person name="Kuo A."/>
            <person name="Mondo S.J."/>
            <person name="Salamov A.A."/>
            <person name="Labutti K."/>
            <person name="Zhao Z."/>
            <person name="Chiniquy J."/>
            <person name="Barry K."/>
            <person name="Brewer H.M."/>
            <person name="Purvine S.O."/>
            <person name="Wright A.T."/>
            <person name="Boxma B."/>
            <person name="Van Alen T."/>
            <person name="Hackstein J.H."/>
            <person name="Baker S.E."/>
            <person name="Grigoriev I.V."/>
            <person name="O'Malley M.A."/>
        </authorList>
    </citation>
    <scope>NUCLEOTIDE SEQUENCE [LARGE SCALE GENOMIC DNA]</scope>
    <source>
        <strain evidence="4 5">G1</strain>
    </source>
</reference>
<dbReference type="InterPro" id="IPR036859">
    <property type="entry name" value="CAP-Gly_dom_sf"/>
</dbReference>
<dbReference type="SUPFAM" id="SSF74924">
    <property type="entry name" value="Cap-Gly domain"/>
    <property type="match status" value="1"/>
</dbReference>
<dbReference type="OrthoDB" id="5273213at2759"/>
<dbReference type="Pfam" id="PF01302">
    <property type="entry name" value="CAP_GLY"/>
    <property type="match status" value="1"/>
</dbReference>
<dbReference type="SUPFAM" id="SSF52047">
    <property type="entry name" value="RNI-like"/>
    <property type="match status" value="1"/>
</dbReference>
<evidence type="ECO:0000313" key="4">
    <source>
        <dbReference type="EMBL" id="ORY79677.1"/>
    </source>
</evidence>
<evidence type="ECO:0000256" key="1">
    <source>
        <dbReference type="ARBA" id="ARBA00022614"/>
    </source>
</evidence>
<evidence type="ECO:0000259" key="3">
    <source>
        <dbReference type="PROSITE" id="PS50245"/>
    </source>
</evidence>
<dbReference type="AlphaFoldDB" id="A0A1Y2F7P9"/>
<feature type="domain" description="CAP-Gly" evidence="3">
    <location>
        <begin position="21"/>
        <end position="65"/>
    </location>
</feature>
<dbReference type="PANTHER" id="PTHR15454">
    <property type="entry name" value="NISCHARIN RELATED"/>
    <property type="match status" value="1"/>
</dbReference>
<dbReference type="Proteomes" id="UP000193920">
    <property type="component" value="Unassembled WGS sequence"/>
</dbReference>